<organism evidence="1 2">
    <name type="scientific">Agrobacterium vitis</name>
    <name type="common">Rhizobium vitis</name>
    <dbReference type="NCBI Taxonomy" id="373"/>
    <lineage>
        <taxon>Bacteria</taxon>
        <taxon>Pseudomonadati</taxon>
        <taxon>Pseudomonadota</taxon>
        <taxon>Alphaproteobacteria</taxon>
        <taxon>Hyphomicrobiales</taxon>
        <taxon>Rhizobiaceae</taxon>
        <taxon>Rhizobium/Agrobacterium group</taxon>
        <taxon>Agrobacterium</taxon>
    </lineage>
</organism>
<evidence type="ECO:0000313" key="1">
    <source>
        <dbReference type="EMBL" id="KAA3525293.1"/>
    </source>
</evidence>
<dbReference type="EMBL" id="QUSG01000012">
    <property type="protein sequence ID" value="KAA3525293.1"/>
    <property type="molecule type" value="Genomic_DNA"/>
</dbReference>
<comment type="caution">
    <text evidence="1">The sequence shown here is derived from an EMBL/GenBank/DDBJ whole genome shotgun (WGS) entry which is preliminary data.</text>
</comment>
<reference evidence="1 2" key="1">
    <citation type="submission" date="2018-08" db="EMBL/GenBank/DDBJ databases">
        <title>Genome sequencing of Agrobacterium vitis strain ICMP 10754.</title>
        <authorList>
            <person name="Visnovsky S.B."/>
            <person name="Pitman A.R."/>
        </authorList>
    </citation>
    <scope>NUCLEOTIDE SEQUENCE [LARGE SCALE GENOMIC DNA]</scope>
    <source>
        <strain evidence="1 2">ICMP 10754</strain>
    </source>
</reference>
<evidence type="ECO:0000313" key="2">
    <source>
        <dbReference type="Proteomes" id="UP000436911"/>
    </source>
</evidence>
<sequence>MSFSIPWLISPEPLWSGGHAVNRLVLSRLAAVYRSGLAYPGCPIPVALPRYTLYRSGKLMETEDV</sequence>
<dbReference type="Proteomes" id="UP000436911">
    <property type="component" value="Unassembled WGS sequence"/>
</dbReference>
<dbReference type="AlphaFoldDB" id="A0A368NHZ1"/>
<name>A0A368NHZ1_AGRVI</name>
<gene>
    <name evidence="1" type="ORF">DXT89_18350</name>
</gene>
<protein>
    <submittedName>
        <fullName evidence="1">Uncharacterized protein</fullName>
    </submittedName>
</protein>
<proteinExistence type="predicted"/>
<accession>A0A368NHZ1</accession>